<keyword evidence="6" id="KW-1185">Reference proteome</keyword>
<dbReference type="PANTHER" id="PTHR43537">
    <property type="entry name" value="TRANSCRIPTIONAL REGULATOR, GNTR FAMILY"/>
    <property type="match status" value="1"/>
</dbReference>
<dbReference type="Proteomes" id="UP000029224">
    <property type="component" value="Unassembled WGS sequence"/>
</dbReference>
<dbReference type="PROSITE" id="PS50949">
    <property type="entry name" value="HTH_GNTR"/>
    <property type="match status" value="1"/>
</dbReference>
<reference evidence="5 6" key="1">
    <citation type="submission" date="2014-09" db="EMBL/GenBank/DDBJ databases">
        <title>Vibrio maritimus JCM 19240. (C210) whole genome shotgun sequence.</title>
        <authorList>
            <person name="Sawabe T."/>
            <person name="Meirelles P."/>
            <person name="Nakanishi M."/>
            <person name="Sayaka M."/>
            <person name="Hattori M."/>
            <person name="Ohkuma M."/>
        </authorList>
    </citation>
    <scope>NUCLEOTIDE SEQUENCE [LARGE SCALE GENOMIC DNA]</scope>
    <source>
        <strain evidence="5 6">JCM 19240</strain>
    </source>
</reference>
<evidence type="ECO:0000256" key="1">
    <source>
        <dbReference type="ARBA" id="ARBA00023015"/>
    </source>
</evidence>
<dbReference type="SMART" id="SM00895">
    <property type="entry name" value="FCD"/>
    <property type="match status" value="1"/>
</dbReference>
<reference evidence="5 6" key="2">
    <citation type="submission" date="2014-09" db="EMBL/GenBank/DDBJ databases">
        <authorList>
            <consortium name="NBRP consortium"/>
            <person name="Sawabe T."/>
            <person name="Meirelles P."/>
            <person name="Nakanishi M."/>
            <person name="Sayaka M."/>
            <person name="Hattori M."/>
            <person name="Ohkuma M."/>
        </authorList>
    </citation>
    <scope>NUCLEOTIDE SEQUENCE [LARGE SCALE GENOMIC DNA]</scope>
    <source>
        <strain evidence="5 6">JCM 19240</strain>
    </source>
</reference>
<evidence type="ECO:0000256" key="3">
    <source>
        <dbReference type="ARBA" id="ARBA00023163"/>
    </source>
</evidence>
<dbReference type="PRINTS" id="PR00035">
    <property type="entry name" value="HTHGNTR"/>
</dbReference>
<comment type="caution">
    <text evidence="5">The sequence shown here is derived from an EMBL/GenBank/DDBJ whole genome shotgun (WGS) entry which is preliminary data.</text>
</comment>
<dbReference type="Pfam" id="PF00392">
    <property type="entry name" value="GntR"/>
    <property type="match status" value="1"/>
</dbReference>
<evidence type="ECO:0000256" key="2">
    <source>
        <dbReference type="ARBA" id="ARBA00023125"/>
    </source>
</evidence>
<dbReference type="PANTHER" id="PTHR43537:SF41">
    <property type="entry name" value="TRANSCRIPTIONAL REGULATORY PROTEIN"/>
    <property type="match status" value="1"/>
</dbReference>
<sequence>MSQKPVFKTRTQLVEEAIRTQILKGELQTGQPLRQDALAKEFNVSRIPVREALVQLEAQGLVSFEAHKGATVTELSPDKIDELFELRAVIECHILERAIQNMTEDDLARAQQVRERFESVVNSGDEVEEWSNYNFEFHKALYSPANMPETMDVISNLNTKCDRYIRLQLLFTTGIKKAEDEHLALFDMCRNKDVDGAKYLLKKHIIEAGNAIRDLLLERQNTPA</sequence>
<dbReference type="InterPro" id="IPR000524">
    <property type="entry name" value="Tscrpt_reg_HTH_GntR"/>
</dbReference>
<organism evidence="5 6">
    <name type="scientific">Vibrio maritimus</name>
    <dbReference type="NCBI Taxonomy" id="990268"/>
    <lineage>
        <taxon>Bacteria</taxon>
        <taxon>Pseudomonadati</taxon>
        <taxon>Pseudomonadota</taxon>
        <taxon>Gammaproteobacteria</taxon>
        <taxon>Vibrionales</taxon>
        <taxon>Vibrionaceae</taxon>
        <taxon>Vibrio</taxon>
    </lineage>
</organism>
<dbReference type="AlphaFoldDB" id="A0A090T6W1"/>
<dbReference type="GO" id="GO:0003677">
    <property type="term" value="F:DNA binding"/>
    <property type="evidence" value="ECO:0007669"/>
    <property type="project" value="UniProtKB-KW"/>
</dbReference>
<evidence type="ECO:0000313" key="6">
    <source>
        <dbReference type="Proteomes" id="UP000029224"/>
    </source>
</evidence>
<keyword evidence="2" id="KW-0238">DNA-binding</keyword>
<dbReference type="SMART" id="SM00345">
    <property type="entry name" value="HTH_GNTR"/>
    <property type="match status" value="1"/>
</dbReference>
<dbReference type="SUPFAM" id="SSF48008">
    <property type="entry name" value="GntR ligand-binding domain-like"/>
    <property type="match status" value="1"/>
</dbReference>
<dbReference type="InterPro" id="IPR036388">
    <property type="entry name" value="WH-like_DNA-bd_sf"/>
</dbReference>
<keyword evidence="1" id="KW-0805">Transcription regulation</keyword>
<protein>
    <submittedName>
        <fullName evidence="5">Predicted regulator PutR for proline utilization GntR family</fullName>
    </submittedName>
</protein>
<dbReference type="CDD" id="cd07377">
    <property type="entry name" value="WHTH_GntR"/>
    <property type="match status" value="1"/>
</dbReference>
<dbReference type="Gene3D" id="1.10.10.10">
    <property type="entry name" value="Winged helix-like DNA-binding domain superfamily/Winged helix DNA-binding domain"/>
    <property type="match status" value="1"/>
</dbReference>
<dbReference type="OrthoDB" id="9799812at2"/>
<dbReference type="EMBL" id="BBMT01000007">
    <property type="protein sequence ID" value="GAL35681.1"/>
    <property type="molecule type" value="Genomic_DNA"/>
</dbReference>
<accession>A0A090T6W1</accession>
<dbReference type="RefSeq" id="WP_042500159.1">
    <property type="nucleotide sequence ID" value="NZ_JBHOHJ010000001.1"/>
</dbReference>
<keyword evidence="3" id="KW-0804">Transcription</keyword>
<evidence type="ECO:0000313" key="5">
    <source>
        <dbReference type="EMBL" id="GAL35681.1"/>
    </source>
</evidence>
<dbReference type="GO" id="GO:0003700">
    <property type="term" value="F:DNA-binding transcription factor activity"/>
    <property type="evidence" value="ECO:0007669"/>
    <property type="project" value="InterPro"/>
</dbReference>
<feature type="domain" description="HTH gntR-type" evidence="4">
    <location>
        <begin position="8"/>
        <end position="75"/>
    </location>
</feature>
<gene>
    <name evidence="5" type="ORF">JCM19240_528</name>
</gene>
<dbReference type="Pfam" id="PF07729">
    <property type="entry name" value="FCD"/>
    <property type="match status" value="1"/>
</dbReference>
<proteinExistence type="predicted"/>
<dbReference type="InterPro" id="IPR008920">
    <property type="entry name" value="TF_FadR/GntR_C"/>
</dbReference>
<evidence type="ECO:0000259" key="4">
    <source>
        <dbReference type="PROSITE" id="PS50949"/>
    </source>
</evidence>
<dbReference type="Gene3D" id="1.20.120.530">
    <property type="entry name" value="GntR ligand-binding domain-like"/>
    <property type="match status" value="1"/>
</dbReference>
<name>A0A090T6W1_9VIBR</name>
<dbReference type="InterPro" id="IPR011711">
    <property type="entry name" value="GntR_C"/>
</dbReference>
<dbReference type="InterPro" id="IPR036390">
    <property type="entry name" value="WH_DNA-bd_sf"/>
</dbReference>
<dbReference type="SUPFAM" id="SSF46785">
    <property type="entry name" value="Winged helix' DNA-binding domain"/>
    <property type="match status" value="1"/>
</dbReference>